<evidence type="ECO:0000313" key="2">
    <source>
        <dbReference type="Proteomes" id="UP000244073"/>
    </source>
</evidence>
<dbReference type="RefSeq" id="XP_040750848.1">
    <property type="nucleotide sequence ID" value="XM_040897523.1"/>
</dbReference>
<reference evidence="1 2" key="1">
    <citation type="journal article" date="2018" name="Proc. Natl. Acad. Sci. U.S.A.">
        <title>Linking secondary metabolites to gene clusters through genome sequencing of six diverse Aspergillus species.</title>
        <authorList>
            <person name="Kaerboelling I."/>
            <person name="Vesth T.C."/>
            <person name="Frisvad J.C."/>
            <person name="Nybo J.L."/>
            <person name="Theobald S."/>
            <person name="Kuo A."/>
            <person name="Bowyer P."/>
            <person name="Matsuda Y."/>
            <person name="Mondo S."/>
            <person name="Lyhne E.K."/>
            <person name="Kogle M.E."/>
            <person name="Clum A."/>
            <person name="Lipzen A."/>
            <person name="Salamov A."/>
            <person name="Ngan C.Y."/>
            <person name="Daum C."/>
            <person name="Chiniquy J."/>
            <person name="Barry K."/>
            <person name="LaButti K."/>
            <person name="Haridas S."/>
            <person name="Simmons B.A."/>
            <person name="Magnuson J.K."/>
            <person name="Mortensen U.H."/>
            <person name="Larsen T.O."/>
            <person name="Grigoriev I.V."/>
            <person name="Baker S.E."/>
            <person name="Andersen M.R."/>
        </authorList>
    </citation>
    <scope>NUCLEOTIDE SEQUENCE [LARGE SCALE GENOMIC DNA]</scope>
    <source>
        <strain evidence="1 2">IBT 24754</strain>
    </source>
</reference>
<organism evidence="1 2">
    <name type="scientific">Aspergillus ochraceoroseus IBT 24754</name>
    <dbReference type="NCBI Taxonomy" id="1392256"/>
    <lineage>
        <taxon>Eukaryota</taxon>
        <taxon>Fungi</taxon>
        <taxon>Dikarya</taxon>
        <taxon>Ascomycota</taxon>
        <taxon>Pezizomycotina</taxon>
        <taxon>Eurotiomycetes</taxon>
        <taxon>Eurotiomycetidae</taxon>
        <taxon>Eurotiales</taxon>
        <taxon>Aspergillaceae</taxon>
        <taxon>Aspergillus</taxon>
        <taxon>Aspergillus subgen. Nidulantes</taxon>
    </lineage>
</organism>
<dbReference type="AlphaFoldDB" id="A0A2T5LT43"/>
<dbReference type="GeneID" id="63814405"/>
<comment type="caution">
    <text evidence="1">The sequence shown here is derived from an EMBL/GenBank/DDBJ whole genome shotgun (WGS) entry which is preliminary data.</text>
</comment>
<dbReference type="EMBL" id="MSFN02000006">
    <property type="protein sequence ID" value="PTU19456.1"/>
    <property type="molecule type" value="Genomic_DNA"/>
</dbReference>
<evidence type="ECO:0000313" key="1">
    <source>
        <dbReference type="EMBL" id="PTU19456.1"/>
    </source>
</evidence>
<gene>
    <name evidence="1" type="ORF">P175DRAFT_0502996</name>
</gene>
<dbReference type="VEuPathDB" id="FungiDB:P175DRAFT_0502996"/>
<accession>A0A2T5LT43</accession>
<dbReference type="Proteomes" id="UP000244073">
    <property type="component" value="Unassembled WGS sequence"/>
</dbReference>
<sequence length="53" mass="6138">MTSRDKERYPGDTEEVVRYGGWFDGLVAWPGASGWVFRWESCHVKFVATIIIM</sequence>
<protein>
    <submittedName>
        <fullName evidence="1">Uncharacterized protein</fullName>
    </submittedName>
</protein>
<proteinExistence type="predicted"/>
<dbReference type="OrthoDB" id="747253at2759"/>
<name>A0A2T5LT43_9EURO</name>